<name>S9WUR2_9TRYP</name>
<dbReference type="GO" id="GO:0004067">
    <property type="term" value="F:asparaginase activity"/>
    <property type="evidence" value="ECO:0007669"/>
    <property type="project" value="UniProtKB-UniRule"/>
</dbReference>
<evidence type="ECO:0000259" key="8">
    <source>
        <dbReference type="Pfam" id="PF17763"/>
    </source>
</evidence>
<dbReference type="Gene3D" id="3.40.50.40">
    <property type="match status" value="1"/>
</dbReference>
<dbReference type="Gene3D" id="3.40.50.1170">
    <property type="entry name" value="L-asparaginase, N-terminal domain"/>
    <property type="match status" value="1"/>
</dbReference>
<dbReference type="AlphaFoldDB" id="S9WUR2"/>
<reference evidence="9 10" key="1">
    <citation type="submission" date="2020-08" db="EMBL/GenBank/DDBJ databases">
        <authorList>
            <person name="Newling K."/>
            <person name="Davey J."/>
            <person name="Forrester S."/>
        </authorList>
    </citation>
    <scope>NUCLEOTIDE SEQUENCE [LARGE SCALE GENOMIC DNA]</scope>
    <source>
        <strain evidence="10">Crithidia deanei Carvalho (ATCC PRA-265)</strain>
    </source>
</reference>
<evidence type="ECO:0000313" key="9">
    <source>
        <dbReference type="EMBL" id="CAD2218447.1"/>
    </source>
</evidence>
<comment type="similarity">
    <text evidence="1">Belongs to the asparaginase 1 family.</text>
</comment>
<dbReference type="Pfam" id="PF17763">
    <property type="entry name" value="Asparaginase_C"/>
    <property type="match status" value="1"/>
</dbReference>
<dbReference type="OrthoDB" id="427002at2759"/>
<feature type="binding site" evidence="5">
    <location>
        <position position="69"/>
    </location>
    <ligand>
        <name>substrate</name>
    </ligand>
</feature>
<dbReference type="Proteomes" id="UP000515908">
    <property type="component" value="Chromosome 11"/>
</dbReference>
<dbReference type="CDD" id="cd08963">
    <property type="entry name" value="L-asparaginase_I"/>
    <property type="match status" value="1"/>
</dbReference>
<organism evidence="9 10">
    <name type="scientific">Angomonas deanei</name>
    <dbReference type="NCBI Taxonomy" id="59799"/>
    <lineage>
        <taxon>Eukaryota</taxon>
        <taxon>Discoba</taxon>
        <taxon>Euglenozoa</taxon>
        <taxon>Kinetoplastea</taxon>
        <taxon>Metakinetoplastina</taxon>
        <taxon>Trypanosomatida</taxon>
        <taxon>Trypanosomatidae</taxon>
        <taxon>Strigomonadinae</taxon>
        <taxon>Angomonas</taxon>
    </lineage>
</organism>
<dbReference type="InterPro" id="IPR027474">
    <property type="entry name" value="L-asparaginase_N"/>
</dbReference>
<evidence type="ECO:0000256" key="6">
    <source>
        <dbReference type="PROSITE-ProRule" id="PRU10100"/>
    </source>
</evidence>
<dbReference type="SUPFAM" id="SSF53774">
    <property type="entry name" value="Glutaminase/Asparaginase"/>
    <property type="match status" value="1"/>
</dbReference>
<dbReference type="PANTHER" id="PTHR11707:SF28">
    <property type="entry name" value="60 KDA LYSOPHOSPHOLIPASE"/>
    <property type="match status" value="1"/>
</dbReference>
<evidence type="ECO:0000256" key="1">
    <source>
        <dbReference type="ARBA" id="ARBA00010518"/>
    </source>
</evidence>
<evidence type="ECO:0000313" key="10">
    <source>
        <dbReference type="Proteomes" id="UP000515908"/>
    </source>
</evidence>
<dbReference type="PIRSF" id="PIRSF500176">
    <property type="entry name" value="L_ASNase"/>
    <property type="match status" value="1"/>
</dbReference>
<accession>S9WUR2</accession>
<dbReference type="SMART" id="SM00870">
    <property type="entry name" value="Asparaginase"/>
    <property type="match status" value="1"/>
</dbReference>
<proteinExistence type="inferred from homology"/>
<comment type="catalytic activity">
    <reaction evidence="3">
        <text>L-asparagine + H2O = L-aspartate + NH4(+)</text>
        <dbReference type="Rhea" id="RHEA:21016"/>
        <dbReference type="ChEBI" id="CHEBI:15377"/>
        <dbReference type="ChEBI" id="CHEBI:28938"/>
        <dbReference type="ChEBI" id="CHEBI:29991"/>
        <dbReference type="ChEBI" id="CHEBI:58048"/>
        <dbReference type="EC" id="3.5.1.1"/>
    </reaction>
</comment>
<feature type="binding site" evidence="5">
    <location>
        <begin position="100"/>
        <end position="101"/>
    </location>
    <ligand>
        <name>substrate</name>
    </ligand>
</feature>
<dbReference type="EMBL" id="LR877155">
    <property type="protein sequence ID" value="CAD2218447.1"/>
    <property type="molecule type" value="Genomic_DNA"/>
</dbReference>
<evidence type="ECO:0000259" key="7">
    <source>
        <dbReference type="Pfam" id="PF00710"/>
    </source>
</evidence>
<dbReference type="Pfam" id="PF00710">
    <property type="entry name" value="Asparaginase"/>
    <property type="match status" value="1"/>
</dbReference>
<dbReference type="FunFam" id="3.40.50.1170:FF:000001">
    <property type="entry name" value="L-asparaginase 2"/>
    <property type="match status" value="1"/>
</dbReference>
<protein>
    <recommendedName>
        <fullName evidence="2">asparaginase</fullName>
        <ecNumber evidence="2">3.5.1.1</ecNumber>
    </recommendedName>
</protein>
<dbReference type="EC" id="3.5.1.1" evidence="2"/>
<dbReference type="PROSITE" id="PS00917">
    <property type="entry name" value="ASN_GLN_ASE_2"/>
    <property type="match status" value="1"/>
</dbReference>
<dbReference type="PIRSF" id="PIRSF001220">
    <property type="entry name" value="L-ASNase_gatD"/>
    <property type="match status" value="1"/>
</dbReference>
<dbReference type="InterPro" id="IPR036152">
    <property type="entry name" value="Asp/glu_Ase-like_sf"/>
</dbReference>
<dbReference type="VEuPathDB" id="TriTrypDB:ADEAN_000593500"/>
<dbReference type="SFLD" id="SFLDS00057">
    <property type="entry name" value="Glutaminase/Asparaginase"/>
    <property type="match status" value="1"/>
</dbReference>
<dbReference type="PROSITE" id="PS51732">
    <property type="entry name" value="ASN_GLN_ASE_3"/>
    <property type="match status" value="1"/>
</dbReference>
<feature type="active site" description="O-isoaspartyl threonine intermediate" evidence="4">
    <location>
        <position position="19"/>
    </location>
</feature>
<evidence type="ECO:0000256" key="2">
    <source>
        <dbReference type="ARBA" id="ARBA00012920"/>
    </source>
</evidence>
<feature type="domain" description="Asparaginase/glutaminase C-terminal" evidence="8">
    <location>
        <begin position="220"/>
        <end position="329"/>
    </location>
</feature>
<dbReference type="InterPro" id="IPR040919">
    <property type="entry name" value="Asparaginase_C"/>
</dbReference>
<keyword evidence="10" id="KW-1185">Reference proteome</keyword>
<evidence type="ECO:0000256" key="3">
    <source>
        <dbReference type="ARBA" id="ARBA00049366"/>
    </source>
</evidence>
<sequence>MLSGSSSSRRVLVLYVGGTIGMKKNAKGSLEPCPNYLTQEMNNMQELKPSASSAVAQFEVKEYETLLDSSDMNHRDHLRIANDVAKHYEAYDGFLIAHGTDTMHYTATALSFLLFNLAKPVIVTGAMVPLAEPFNDARRNLILSLMIASNPSICEVCVFFNDSLFRGNRCNKVRHNYAAFESTNYPALGVMEGSQFVLRERLLLPQPTGAMQVCSRLDGKVACLHVVPDNELPTILPAILKEGTLEGLVLVVPGVGKLHGALAETLRPIAAFASQQKVVVALVVQDLRGTLQPSEEARLRRTLGDTVVYVGDMTPTSAEVKLSYLIGKRRPDGRCALSYEKIRSTMTSNLRGELTPSGGPMPSL</sequence>
<feature type="domain" description="L-asparaginase N-terminal" evidence="7">
    <location>
        <begin position="10"/>
        <end position="199"/>
    </location>
</feature>
<evidence type="ECO:0000256" key="5">
    <source>
        <dbReference type="PIRSR" id="PIRSR001220-2"/>
    </source>
</evidence>
<dbReference type="PANTHER" id="PTHR11707">
    <property type="entry name" value="L-ASPARAGINASE"/>
    <property type="match status" value="1"/>
</dbReference>
<dbReference type="InterPro" id="IPR027475">
    <property type="entry name" value="Asparaginase/glutaminase_AS2"/>
</dbReference>
<dbReference type="PRINTS" id="PR00139">
    <property type="entry name" value="ASNGLNASE"/>
</dbReference>
<evidence type="ECO:0000256" key="4">
    <source>
        <dbReference type="PIRSR" id="PIRSR001220-1"/>
    </source>
</evidence>
<dbReference type="InterPro" id="IPR041725">
    <property type="entry name" value="L-asparaginase_I"/>
</dbReference>
<gene>
    <name evidence="9" type="ORF">ADEAN_000593500</name>
</gene>
<dbReference type="InterPro" id="IPR027473">
    <property type="entry name" value="L-asparaginase_C"/>
</dbReference>
<feature type="active site" evidence="6">
    <location>
        <position position="100"/>
    </location>
</feature>
<dbReference type="InterPro" id="IPR037152">
    <property type="entry name" value="L-asparaginase_N_sf"/>
</dbReference>
<dbReference type="GO" id="GO:0009066">
    <property type="term" value="P:aspartate family amino acid metabolic process"/>
    <property type="evidence" value="ECO:0007669"/>
    <property type="project" value="UniProtKB-ARBA"/>
</dbReference>
<dbReference type="InterPro" id="IPR006034">
    <property type="entry name" value="Asparaginase/glutaminase-like"/>
</dbReference>